<dbReference type="RefSeq" id="XP_034010521.1">
    <property type="nucleotide sequence ID" value="XM_034157584.1"/>
</dbReference>
<evidence type="ECO:0000256" key="1">
    <source>
        <dbReference type="ARBA" id="ARBA00004123"/>
    </source>
</evidence>
<evidence type="ECO:0000256" key="5">
    <source>
        <dbReference type="ARBA" id="ARBA00023242"/>
    </source>
</evidence>
<evidence type="ECO:0000256" key="6">
    <source>
        <dbReference type="SAM" id="MobiDB-lite"/>
    </source>
</evidence>
<reference evidence="7 8" key="1">
    <citation type="submission" date="2019-07" db="EMBL/GenBank/DDBJ databases">
        <title>Genome assembly of two rare yeast pathogens: Diutina rugosa and Trichomonascus ciferrii.</title>
        <authorList>
            <person name="Mixao V."/>
            <person name="Saus E."/>
            <person name="Hansen A."/>
            <person name="Lass-Flor C."/>
            <person name="Gabaldon T."/>
        </authorList>
    </citation>
    <scope>NUCLEOTIDE SEQUENCE [LARGE SCALE GENOMIC DNA]</scope>
    <source>
        <strain evidence="7 8">CBS 613</strain>
    </source>
</reference>
<keyword evidence="4" id="KW-0804">Transcription</keyword>
<feature type="region of interest" description="Disordered" evidence="6">
    <location>
        <begin position="1"/>
        <end position="225"/>
    </location>
</feature>
<dbReference type="EMBL" id="SWFT01000146">
    <property type="protein sequence ID" value="KAA8898400.1"/>
    <property type="molecule type" value="Genomic_DNA"/>
</dbReference>
<dbReference type="Pfam" id="PF08598">
    <property type="entry name" value="Sds3"/>
    <property type="match status" value="1"/>
</dbReference>
<feature type="compositionally biased region" description="Acidic residues" evidence="6">
    <location>
        <begin position="157"/>
        <end position="184"/>
    </location>
</feature>
<dbReference type="OMA" id="FELELCN"/>
<dbReference type="VEuPathDB" id="FungiDB:DIURU_004684"/>
<keyword evidence="5" id="KW-0539">Nucleus</keyword>
<evidence type="ECO:0000313" key="8">
    <source>
        <dbReference type="Proteomes" id="UP000449547"/>
    </source>
</evidence>
<dbReference type="AlphaFoldDB" id="A0A642UGC7"/>
<name>A0A642UGC7_DIURU</name>
<feature type="compositionally biased region" description="Acidic residues" evidence="6">
    <location>
        <begin position="201"/>
        <end position="224"/>
    </location>
</feature>
<dbReference type="GO" id="GO:0010468">
    <property type="term" value="P:regulation of gene expression"/>
    <property type="evidence" value="ECO:0007669"/>
    <property type="project" value="UniProtKB-ARBA"/>
</dbReference>
<feature type="compositionally biased region" description="Polar residues" evidence="6">
    <location>
        <begin position="1"/>
        <end position="24"/>
    </location>
</feature>
<evidence type="ECO:0000256" key="3">
    <source>
        <dbReference type="ARBA" id="ARBA00023015"/>
    </source>
</evidence>
<dbReference type="GO" id="GO:0005654">
    <property type="term" value="C:nucleoplasm"/>
    <property type="evidence" value="ECO:0007669"/>
    <property type="project" value="UniProtKB-ARBA"/>
</dbReference>
<accession>A0A642UGC7</accession>
<dbReference type="SMART" id="SM01401">
    <property type="entry name" value="Sds3"/>
    <property type="match status" value="1"/>
</dbReference>
<proteinExistence type="predicted"/>
<organism evidence="7 8">
    <name type="scientific">Diutina rugosa</name>
    <name type="common">Yeast</name>
    <name type="synonym">Candida rugosa</name>
    <dbReference type="NCBI Taxonomy" id="5481"/>
    <lineage>
        <taxon>Eukaryota</taxon>
        <taxon>Fungi</taxon>
        <taxon>Dikarya</taxon>
        <taxon>Ascomycota</taxon>
        <taxon>Saccharomycotina</taxon>
        <taxon>Pichiomycetes</taxon>
        <taxon>Debaryomycetaceae</taxon>
        <taxon>Diutina</taxon>
    </lineage>
</organism>
<comment type="subcellular location">
    <subcellularLocation>
        <location evidence="1">Nucleus</location>
    </subcellularLocation>
</comment>
<dbReference type="Gene3D" id="1.20.5.1500">
    <property type="match status" value="1"/>
</dbReference>
<dbReference type="Proteomes" id="UP000449547">
    <property type="component" value="Unassembled WGS sequence"/>
</dbReference>
<keyword evidence="3" id="KW-0805">Transcription regulation</keyword>
<dbReference type="PANTHER" id="PTHR21964">
    <property type="entry name" value="BREAST CANCER METASTASIS-SUPPRESSOR 1"/>
    <property type="match status" value="1"/>
</dbReference>
<comment type="caution">
    <text evidence="7">The sequence shown here is derived from an EMBL/GenBank/DDBJ whole genome shotgun (WGS) entry which is preliminary data.</text>
</comment>
<dbReference type="InterPro" id="IPR013907">
    <property type="entry name" value="Sds3"/>
</dbReference>
<gene>
    <name evidence="7" type="ORF">DIURU_004684</name>
</gene>
<dbReference type="GeneID" id="54783335"/>
<dbReference type="OrthoDB" id="20886at2759"/>
<evidence type="ECO:0008006" key="9">
    <source>
        <dbReference type="Google" id="ProtNLM"/>
    </source>
</evidence>
<evidence type="ECO:0000256" key="2">
    <source>
        <dbReference type="ARBA" id="ARBA00022491"/>
    </source>
</evidence>
<keyword evidence="2" id="KW-0678">Repressor</keyword>
<evidence type="ECO:0000256" key="4">
    <source>
        <dbReference type="ARBA" id="ARBA00023163"/>
    </source>
</evidence>
<protein>
    <recommendedName>
        <fullName evidence="9">Transcriptional regulatory protein DEP1</fullName>
    </recommendedName>
</protein>
<sequence>MSATDVNSKLRTSSVSEDNANLTAKESPLTDIAVSPPPFEPGHTPLLPSDVSSELSEIAADSEAETDKMDFFANTSTSTEPGRTETDLQVLSKISVLPTMDEHNSDVEEFMAAPTKRHLDAPDDDDSPPPAKRPRSPSPQANGRAPAPPSPPKREDDEGDDEEEEEEEDDGNVADAGEDGDEGGDPSPLASVSPDITHQEADDEDNEDGDNEDNDVADDDDDTSVDLNHQRKLAIVDLIAIEEQFAELRDKLYRDKLSLLERELQLCLEGSHPELSKIYFKINRFYQDNVKLANQNLSYRLRCIDRETVATRTSIHQNFLRQVMEAKNTRVTETTSLWYKINKERNSLDQLVENFNYTALPSPSPAGPGVDDADVPPATKRGLKQAQVARLVHQRNVLNHQLGVLNGLVEFSGFPVAVSDTAGDRVPPELLLRQASPDEINDDLRDMGII</sequence>
<evidence type="ECO:0000313" key="7">
    <source>
        <dbReference type="EMBL" id="KAA8898400.1"/>
    </source>
</evidence>
<keyword evidence="8" id="KW-1185">Reference proteome</keyword>